<protein>
    <recommendedName>
        <fullName evidence="1">Peptidase C45 hydrolase domain-containing protein</fullName>
    </recommendedName>
</protein>
<dbReference type="EMBL" id="FRAV01000042">
    <property type="protein sequence ID" value="SHM31309.1"/>
    <property type="molecule type" value="Genomic_DNA"/>
</dbReference>
<proteinExistence type="predicted"/>
<dbReference type="STRING" id="1302687.SAMN05444267_10424"/>
<dbReference type="SUPFAM" id="SSF56235">
    <property type="entry name" value="N-terminal nucleophile aminohydrolases (Ntn hydrolases)"/>
    <property type="match status" value="1"/>
</dbReference>
<dbReference type="Gene3D" id="3.60.60.10">
    <property type="entry name" value="Penicillin V Acylase, Chain A"/>
    <property type="match status" value="1"/>
</dbReference>
<evidence type="ECO:0000313" key="2">
    <source>
        <dbReference type="EMBL" id="SHM31309.1"/>
    </source>
</evidence>
<dbReference type="Proteomes" id="UP000184364">
    <property type="component" value="Unassembled WGS sequence"/>
</dbReference>
<keyword evidence="3" id="KW-1185">Reference proteome</keyword>
<evidence type="ECO:0000259" key="1">
    <source>
        <dbReference type="Pfam" id="PF03417"/>
    </source>
</evidence>
<feature type="domain" description="Peptidase C45 hydrolase" evidence="1">
    <location>
        <begin position="50"/>
        <end position="163"/>
    </location>
</feature>
<dbReference type="InterPro" id="IPR029055">
    <property type="entry name" value="Ntn_hydrolases_N"/>
</dbReference>
<sequence length="440" mass="50665">MILTTGLNFNQIRHKQHTMQKHFLLLLTCILLYSSNMVKACTIFSCSREGQTFVAANEDDTTPFTRIWYNPSTKDRYGSVCFGAPDMQVAAAMNEHGLFFDYAAANYNLSKLNLTNPYKSDIMWEILGKCKTVKEAMVILKKYDYISQSQVLLADKEGNSILINPKGIIEKSGDFQVNSNCNMINGKLSCRRPEIANEMLSASKTNTVDFLKSILDKTHQEGELNTLYSTICDLKKGIIYVYLFHDYNTVYKIDLKSELKKGYRIENLSDHFPASFAYESFSKNHVLYLKESIFQEMKEKGIDTTIDHYISESEKLSPKNEKLNSALLEVALQLIKYSWNEHNNGRMWDYWFSQPDGYNIKQYKDPALASTERLLQYLSSKETKDLKLQNFIYEISGFINLVQGNTKVGKEFYQKAICTPNETYAVTLQRGNKMINRLNK</sequence>
<organism evidence="2 3">
    <name type="scientific">Chryseobacterium polytrichastri</name>
    <dbReference type="NCBI Taxonomy" id="1302687"/>
    <lineage>
        <taxon>Bacteria</taxon>
        <taxon>Pseudomonadati</taxon>
        <taxon>Bacteroidota</taxon>
        <taxon>Flavobacteriia</taxon>
        <taxon>Flavobacteriales</taxon>
        <taxon>Weeksellaceae</taxon>
        <taxon>Chryseobacterium group</taxon>
        <taxon>Chryseobacterium</taxon>
    </lineage>
</organism>
<dbReference type="InterPro" id="IPR005079">
    <property type="entry name" value="Peptidase_C45_hydrolase"/>
</dbReference>
<reference evidence="3" key="1">
    <citation type="submission" date="2016-11" db="EMBL/GenBank/DDBJ databases">
        <authorList>
            <person name="Varghese N."/>
            <person name="Submissions S."/>
        </authorList>
    </citation>
    <scope>NUCLEOTIDE SEQUENCE [LARGE SCALE GENOMIC DNA]</scope>
    <source>
        <strain evidence="3">DSM 26899</strain>
    </source>
</reference>
<dbReference type="Pfam" id="PF03417">
    <property type="entry name" value="AAT"/>
    <property type="match status" value="1"/>
</dbReference>
<accession>A0A1M7HSC8</accession>
<gene>
    <name evidence="2" type="ORF">SAMN05444267_10424</name>
</gene>
<name>A0A1M7HSC8_9FLAO</name>
<evidence type="ECO:0000313" key="3">
    <source>
        <dbReference type="Proteomes" id="UP000184364"/>
    </source>
</evidence>
<dbReference type="AlphaFoldDB" id="A0A1M7HSC8"/>